<reference evidence="3" key="1">
    <citation type="submission" date="2023-10" db="EMBL/GenBank/DDBJ databases">
        <authorList>
            <person name="Chen Y."/>
            <person name="Shah S."/>
            <person name="Dougan E. K."/>
            <person name="Thang M."/>
            <person name="Chan C."/>
        </authorList>
    </citation>
    <scope>NUCLEOTIDE SEQUENCE [LARGE SCALE GENOMIC DNA]</scope>
</reference>
<keyword evidence="2" id="KW-0067">ATP-binding</keyword>
<keyword evidence="1" id="KW-0547">Nucleotide-binding</keyword>
<evidence type="ECO:0000256" key="2">
    <source>
        <dbReference type="ARBA" id="ARBA00022840"/>
    </source>
</evidence>
<dbReference type="InterPro" id="IPR043129">
    <property type="entry name" value="ATPase_NBD"/>
</dbReference>
<keyword evidence="4" id="KW-1185">Reference proteome</keyword>
<feature type="non-terminal residue" evidence="3">
    <location>
        <position position="217"/>
    </location>
</feature>
<dbReference type="InterPro" id="IPR013126">
    <property type="entry name" value="Hsp_70_fam"/>
</dbReference>
<dbReference type="Pfam" id="PF00012">
    <property type="entry name" value="HSP70"/>
    <property type="match status" value="1"/>
</dbReference>
<evidence type="ECO:0000313" key="3">
    <source>
        <dbReference type="EMBL" id="CAK0822010.1"/>
    </source>
</evidence>
<dbReference type="SUPFAM" id="SSF53067">
    <property type="entry name" value="Actin-like ATPase domain"/>
    <property type="match status" value="1"/>
</dbReference>
<accession>A0ABN9RUJ6</accession>
<evidence type="ECO:0000256" key="1">
    <source>
        <dbReference type="ARBA" id="ARBA00022741"/>
    </source>
</evidence>
<dbReference type="EMBL" id="CAUYUJ010007792">
    <property type="protein sequence ID" value="CAK0822010.1"/>
    <property type="molecule type" value="Genomic_DNA"/>
</dbReference>
<dbReference type="Proteomes" id="UP001189429">
    <property type="component" value="Unassembled WGS sequence"/>
</dbReference>
<protein>
    <submittedName>
        <fullName evidence="3">Uncharacterized protein</fullName>
    </submittedName>
</protein>
<gene>
    <name evidence="3" type="ORF">PCOR1329_LOCUS23133</name>
</gene>
<dbReference type="PANTHER" id="PTHR19375">
    <property type="entry name" value="HEAT SHOCK PROTEIN 70KDA"/>
    <property type="match status" value="1"/>
</dbReference>
<dbReference type="Gene3D" id="3.30.420.40">
    <property type="match status" value="1"/>
</dbReference>
<proteinExistence type="predicted"/>
<sequence length="217" mass="23897">MKLLPLKIANKFNKPFSNAEVEGEPMDMQADAVFATSLTKVKETAEKNLGKDVNHALAAVPAYINEAQMQPKKDPNTNSGMIFLHIISKPWAAIADDKTAEEIREVITNKFPDVSFKPDCKKYVERARALDAEAAKRPQTMLFAIGEISEKSPNVKLNPVCKTDIESACDAAVAKCLRELKTLASPTSIEKLIYEAALHNQIDDKAVEEIRQVSGAK</sequence>
<evidence type="ECO:0000313" key="4">
    <source>
        <dbReference type="Proteomes" id="UP001189429"/>
    </source>
</evidence>
<name>A0ABN9RUJ6_9DINO</name>
<comment type="caution">
    <text evidence="3">The sequence shown here is derived from an EMBL/GenBank/DDBJ whole genome shotgun (WGS) entry which is preliminary data.</text>
</comment>
<organism evidence="3 4">
    <name type="scientific">Prorocentrum cordatum</name>
    <dbReference type="NCBI Taxonomy" id="2364126"/>
    <lineage>
        <taxon>Eukaryota</taxon>
        <taxon>Sar</taxon>
        <taxon>Alveolata</taxon>
        <taxon>Dinophyceae</taxon>
        <taxon>Prorocentrales</taxon>
        <taxon>Prorocentraceae</taxon>
        <taxon>Prorocentrum</taxon>
    </lineage>
</organism>